<dbReference type="Gene3D" id="3.40.50.300">
    <property type="entry name" value="P-loop containing nucleotide triphosphate hydrolases"/>
    <property type="match status" value="1"/>
</dbReference>
<dbReference type="Proteomes" id="UP000299102">
    <property type="component" value="Unassembled WGS sequence"/>
</dbReference>
<keyword evidence="7" id="KW-0378">Hydrolase</keyword>
<comment type="subunit">
    <text evidence="1">Self-associates forming complexes of several hundred monomers.</text>
</comment>
<comment type="function">
    <text evidence="5">Involved in transvection phenomena (= synapsis-dependent gene expression), where the synaptic pairing of chromosomes carrying genes with which zeste interacts influences the expression of these genes. Zeste binds to DNA and stimulates transcription from a nearby promoter.</text>
</comment>
<evidence type="ECO:0000256" key="5">
    <source>
        <dbReference type="ARBA" id="ARBA00025466"/>
    </source>
</evidence>
<dbReference type="InterPro" id="IPR001005">
    <property type="entry name" value="SANT/Myb"/>
</dbReference>
<proteinExistence type="predicted"/>
<dbReference type="SMART" id="SM00717">
    <property type="entry name" value="SANT"/>
    <property type="match status" value="1"/>
</dbReference>
<dbReference type="GO" id="GO:0004386">
    <property type="term" value="F:helicase activity"/>
    <property type="evidence" value="ECO:0007669"/>
    <property type="project" value="UniProtKB-KW"/>
</dbReference>
<accession>A0A4C1WZ03</accession>
<dbReference type="SUPFAM" id="SSF52540">
    <property type="entry name" value="P-loop containing nucleoside triphosphate hydrolases"/>
    <property type="match status" value="1"/>
</dbReference>
<keyword evidence="7" id="KW-0547">Nucleotide-binding</keyword>
<dbReference type="InterPro" id="IPR028002">
    <property type="entry name" value="Myb_DNA-bind_5"/>
</dbReference>
<dbReference type="CDD" id="cd18809">
    <property type="entry name" value="SF1_C_RecD"/>
    <property type="match status" value="1"/>
</dbReference>
<evidence type="ECO:0000256" key="1">
    <source>
        <dbReference type="ARBA" id="ARBA00011764"/>
    </source>
</evidence>
<dbReference type="PANTHER" id="PTHR47642">
    <property type="entry name" value="ATP-DEPENDENT DNA HELICASE"/>
    <property type="match status" value="1"/>
</dbReference>
<evidence type="ECO:0000313" key="7">
    <source>
        <dbReference type="EMBL" id="GBP55932.1"/>
    </source>
</evidence>
<dbReference type="OrthoDB" id="6141723at2759"/>
<organism evidence="7 8">
    <name type="scientific">Eumeta variegata</name>
    <name type="common">Bagworm moth</name>
    <name type="synonym">Eumeta japonica</name>
    <dbReference type="NCBI Taxonomy" id="151549"/>
    <lineage>
        <taxon>Eukaryota</taxon>
        <taxon>Metazoa</taxon>
        <taxon>Ecdysozoa</taxon>
        <taxon>Arthropoda</taxon>
        <taxon>Hexapoda</taxon>
        <taxon>Insecta</taxon>
        <taxon>Pterygota</taxon>
        <taxon>Neoptera</taxon>
        <taxon>Endopterygota</taxon>
        <taxon>Lepidoptera</taxon>
        <taxon>Glossata</taxon>
        <taxon>Ditrysia</taxon>
        <taxon>Tineoidea</taxon>
        <taxon>Psychidae</taxon>
        <taxon>Oiketicinae</taxon>
        <taxon>Eumeta</taxon>
    </lineage>
</organism>
<keyword evidence="8" id="KW-1185">Reference proteome</keyword>
<evidence type="ECO:0000256" key="2">
    <source>
        <dbReference type="ARBA" id="ARBA00016807"/>
    </source>
</evidence>
<feature type="domain" description="Myb-like" evidence="6">
    <location>
        <begin position="545"/>
        <end position="615"/>
    </location>
</feature>
<dbReference type="AlphaFoldDB" id="A0A4C1WZ03"/>
<sequence>MFNRVPGINPDDARILLCAYTGKAAFGIGGQTVHSTFGLPVSQCGQTMPELSASIANTLACKLAKYAICWYVYYKRRGLQSVTTGRDNWVFSQTVVEIHWHLAGAPLWEPFRLFMMTEIMRQRDDLAFAIALNNMAVGTWSDTLATNNEVDKYNNQVLSRMNTEGYSVKALDVVSGAPNPQAARKALQSVNTLPTMQTYGLPKNLFLRVGARYMVTVNIDTTDGLVNGTTGILKAIDYGRHKKTSEKRPLRIWVLFDKSTGIATRSKCQVTSRKHRQYLNSNWTPLDAVTYTVKRWKSSNLVVQRTQFPIVPAEGITIHKSQGATLEKVVVHISKNVKRSMLYVACSRAMSSFGLFLVVNSGTFKPPSEISESSAVSIEMKRLEQNKLVPYFKFLQTPEDNAVQIVFHNVQSLRKHFSDVIIDPIIHSSHAALFVETWGCRRDTFELDGFYEVCRVDGPAVSNANPGWGSIAYKKTLTPQYVENAAFTYCGVDAERIGTNTAISSSNTNFFASDSKYPSPQSSPSSTTSSLQFKRPRTIKYVQKTGVPMTKEEVMQLVNLVEANPVLFSKATNASNNQLKEATWLKITNICNFMVGSSPRKPEQLRLKWQNLKKTARKRSTKIRMNNLKTGGGKPKYIPPDEALKKVAAMLGATCDGYTIPFRGDSQMEVTETMLDEGLVMDSAIVVPFDTDTEKLTPISPSPTTPQNRKFFFINKE</sequence>
<evidence type="ECO:0000259" key="6">
    <source>
        <dbReference type="SMART" id="SM00717"/>
    </source>
</evidence>
<name>A0A4C1WZ03_EUMVA</name>
<dbReference type="InterPro" id="IPR027417">
    <property type="entry name" value="P-loop_NTPase"/>
</dbReference>
<evidence type="ECO:0000256" key="4">
    <source>
        <dbReference type="ARBA" id="ARBA00023163"/>
    </source>
</evidence>
<gene>
    <name evidence="7" type="primary">PIF1</name>
    <name evidence="7" type="ORF">EVAR_97644_1</name>
</gene>
<dbReference type="InterPro" id="IPR051055">
    <property type="entry name" value="PIF1_helicase"/>
</dbReference>
<evidence type="ECO:0000256" key="3">
    <source>
        <dbReference type="ARBA" id="ARBA00023015"/>
    </source>
</evidence>
<dbReference type="EMBL" id="BGZK01000682">
    <property type="protein sequence ID" value="GBP55932.1"/>
    <property type="molecule type" value="Genomic_DNA"/>
</dbReference>
<evidence type="ECO:0000313" key="8">
    <source>
        <dbReference type="Proteomes" id="UP000299102"/>
    </source>
</evidence>
<keyword evidence="3" id="KW-0805">Transcription regulation</keyword>
<keyword evidence="4" id="KW-0804">Transcription</keyword>
<keyword evidence="7" id="KW-0067">ATP-binding</keyword>
<keyword evidence="7" id="KW-0347">Helicase</keyword>
<protein>
    <recommendedName>
        <fullName evidence="2">Regulatory protein zeste</fullName>
    </recommendedName>
</protein>
<comment type="caution">
    <text evidence="7">The sequence shown here is derived from an EMBL/GenBank/DDBJ whole genome shotgun (WGS) entry which is preliminary data.</text>
</comment>
<dbReference type="Pfam" id="PF13873">
    <property type="entry name" value="Myb_DNA-bind_5"/>
    <property type="match status" value="1"/>
</dbReference>
<reference evidence="7 8" key="1">
    <citation type="journal article" date="2019" name="Commun. Biol.">
        <title>The bagworm genome reveals a unique fibroin gene that provides high tensile strength.</title>
        <authorList>
            <person name="Kono N."/>
            <person name="Nakamura H."/>
            <person name="Ohtoshi R."/>
            <person name="Tomita M."/>
            <person name="Numata K."/>
            <person name="Arakawa K."/>
        </authorList>
    </citation>
    <scope>NUCLEOTIDE SEQUENCE [LARGE SCALE GENOMIC DNA]</scope>
</reference>